<name>A0ABY4PH33_9LACO</name>
<dbReference type="Proteomes" id="UP000831859">
    <property type="component" value="Chromosome"/>
</dbReference>
<sequence>MLTSISKDPVRTNYLNNSKCVRFKDLRYSHIIRKVKNHQPNWDKIIMLLDFNEHSKKYPTLVIEKDVGFYLTDISINVIINQNIKQNQFSNQQIIKMFCDSLNLKNTYPLISNNSILIALPKNNRGSCNHSWINPSYLDYFKSAKNKNETEFLLADNQFISLPVTEKYVDNKINDSKKLKNYLKTLLIALNQWGNVNLQDAKLSNEPVIPLKDLIDKLIND</sequence>
<evidence type="ECO:0000313" key="1">
    <source>
        <dbReference type="EMBL" id="UQS84953.1"/>
    </source>
</evidence>
<accession>A0ABY4PH33</accession>
<organism evidence="1 2">
    <name type="scientific">Apilactobacillus apisilvae</name>
    <dbReference type="NCBI Taxonomy" id="2923364"/>
    <lineage>
        <taxon>Bacteria</taxon>
        <taxon>Bacillati</taxon>
        <taxon>Bacillota</taxon>
        <taxon>Bacilli</taxon>
        <taxon>Lactobacillales</taxon>
        <taxon>Lactobacillaceae</taxon>
        <taxon>Apilactobacillus</taxon>
    </lineage>
</organism>
<dbReference type="EMBL" id="CP093362">
    <property type="protein sequence ID" value="UQS84953.1"/>
    <property type="molecule type" value="Genomic_DNA"/>
</dbReference>
<dbReference type="InterPro" id="IPR010461">
    <property type="entry name" value="ComK"/>
</dbReference>
<proteinExistence type="predicted"/>
<protein>
    <submittedName>
        <fullName evidence="1">Competence protein ComK</fullName>
    </submittedName>
</protein>
<reference evidence="1 2" key="1">
    <citation type="journal article" date="2022" name="Int. J. Syst. Evol. Microbiol.">
        <title>Apilactobacillus apisilvae sp. nov., Nicolia spurrieriana gen. nov. sp. nov., Bombilactobacillus folatiphilus sp. nov. and Bombilactobacillus thymidiniphilus sp. nov., four new lactic acid bacterial isolates from stingless bees Tetragonula carbonaria and Austroplebeia australis.</title>
        <authorList>
            <person name="Oliphant S.A."/>
            <person name="Watson-Haigh N.S."/>
            <person name="Sumby K.M."/>
            <person name="Gardner J."/>
            <person name="Groom S."/>
            <person name="Jiranek V."/>
        </authorList>
    </citation>
    <scope>NUCLEOTIDE SEQUENCE [LARGE SCALE GENOMIC DNA]</scope>
    <source>
        <strain evidence="1 2">SG5_A10</strain>
    </source>
</reference>
<dbReference type="RefSeq" id="WP_249510933.1">
    <property type="nucleotide sequence ID" value="NZ_CP093362.1"/>
</dbReference>
<keyword evidence="2" id="KW-1185">Reference proteome</keyword>
<dbReference type="Pfam" id="PF06338">
    <property type="entry name" value="ComK"/>
    <property type="match status" value="1"/>
</dbReference>
<evidence type="ECO:0000313" key="2">
    <source>
        <dbReference type="Proteomes" id="UP000831859"/>
    </source>
</evidence>
<gene>
    <name evidence="1" type="ORF">MOO46_06835</name>
</gene>